<name>A0A2K3E4T3_CHLRE</name>
<feature type="region of interest" description="Disordered" evidence="1">
    <location>
        <begin position="1"/>
        <end position="40"/>
    </location>
</feature>
<dbReference type="PANTHER" id="PTHR48233:SF5">
    <property type="entry name" value="BRINKER"/>
    <property type="match status" value="1"/>
</dbReference>
<dbReference type="RefSeq" id="XP_042928039.1">
    <property type="nucleotide sequence ID" value="XM_043058125.1"/>
</dbReference>
<dbReference type="PANTHER" id="PTHR48233">
    <property type="entry name" value="MUCIN 4B, ISOFORM B-RELATED"/>
    <property type="match status" value="1"/>
</dbReference>
<feature type="compositionally biased region" description="Low complexity" evidence="1">
    <location>
        <begin position="19"/>
        <end position="40"/>
    </location>
</feature>
<dbReference type="GeneID" id="66051901"/>
<gene>
    <name evidence="2" type="ORF">CHLRE_01g002600v5</name>
</gene>
<proteinExistence type="predicted"/>
<organism evidence="2 3">
    <name type="scientific">Chlamydomonas reinhardtii</name>
    <name type="common">Chlamydomonas smithii</name>
    <dbReference type="NCBI Taxonomy" id="3055"/>
    <lineage>
        <taxon>Eukaryota</taxon>
        <taxon>Viridiplantae</taxon>
        <taxon>Chlorophyta</taxon>
        <taxon>core chlorophytes</taxon>
        <taxon>Chlorophyceae</taxon>
        <taxon>CS clade</taxon>
        <taxon>Chlamydomonadales</taxon>
        <taxon>Chlamydomonadaceae</taxon>
        <taxon>Chlamydomonas</taxon>
    </lineage>
</organism>
<dbReference type="Proteomes" id="UP000006906">
    <property type="component" value="Chromosome 1"/>
</dbReference>
<dbReference type="Gramene" id="PNW87800">
    <property type="protein sequence ID" value="PNW87800"/>
    <property type="gene ID" value="CHLRE_01g002600v5"/>
</dbReference>
<feature type="compositionally biased region" description="Low complexity" evidence="1">
    <location>
        <begin position="483"/>
        <end position="531"/>
    </location>
</feature>
<feature type="region of interest" description="Disordered" evidence="1">
    <location>
        <begin position="474"/>
        <end position="531"/>
    </location>
</feature>
<dbReference type="InParanoid" id="A0A2K3E4T3"/>
<evidence type="ECO:0000313" key="2">
    <source>
        <dbReference type="EMBL" id="PNW87800.1"/>
    </source>
</evidence>
<feature type="compositionally biased region" description="Low complexity" evidence="1">
    <location>
        <begin position="136"/>
        <end position="222"/>
    </location>
</feature>
<dbReference type="InterPro" id="IPR053361">
    <property type="entry name" value="Vulval_dev_neg_regulator"/>
</dbReference>
<dbReference type="KEGG" id="cre:CHLRE_01g002600v5"/>
<accession>A0A2K3E4T3</accession>
<evidence type="ECO:0000256" key="1">
    <source>
        <dbReference type="SAM" id="MobiDB-lite"/>
    </source>
</evidence>
<evidence type="ECO:0000313" key="3">
    <source>
        <dbReference type="Proteomes" id="UP000006906"/>
    </source>
</evidence>
<sequence length="563" mass="55018">MSSTAVAPPAESPQPQPQPQGTAAPAAPAAPAARAPVSAATGVNVAPEELRRLTAALCRLNDGTEGERSVVDTALVTARAFDRYHPYRVYGRKDWKEDADADAATAAAPAAPGHTPAAYLAAAVARTLSGGRFGGAHRAPAAAAGHTAATATGGHAHPPAPAAARTVSSSGTSAAAARTVSSSGASGGAARTVSSSGASGGAARTVSSSGASGGAHRATAGGPQQQQLPAYHMRTYGVALRQGVMLALTPPGDWHGEAGSWTAAAAEAAAEAAGAGSDEPPVVRLVHIFRFSHPQLSTAALAGAEPLPTGPAIDLQDCRRPRDDLCFLAPRLLGAPLPPDLAPLMLAAVGAGSSSSSSSSGGASGSSIQWPLQPGDREAAAAVSYAFAAWLAGPLREAGGGGGGGGGGAAAATAGGGGDGDEMEAWEEGWEKGVGAGAGGGGGDGGGGGGLAAALWRLLGGGLRTWLGGAERDVVSGEEAKQKQQQGEQQQQGRAASTTAAAPAGPAAATAATADAAAGAPRAPPATAAEAWAEFERRVRARAPGETASDVERQWLRAMGLME</sequence>
<keyword evidence="3" id="KW-1185">Reference proteome</keyword>
<dbReference type="AlphaFoldDB" id="A0A2K3E4T3"/>
<protein>
    <submittedName>
        <fullName evidence="2">Uncharacterized protein</fullName>
    </submittedName>
</protein>
<dbReference type="EMBL" id="CM008962">
    <property type="protein sequence ID" value="PNW87800.1"/>
    <property type="molecule type" value="Genomic_DNA"/>
</dbReference>
<reference evidence="2 3" key="1">
    <citation type="journal article" date="2007" name="Science">
        <title>The Chlamydomonas genome reveals the evolution of key animal and plant functions.</title>
        <authorList>
            <person name="Merchant S.S."/>
            <person name="Prochnik S.E."/>
            <person name="Vallon O."/>
            <person name="Harris E.H."/>
            <person name="Karpowicz S.J."/>
            <person name="Witman G.B."/>
            <person name="Terry A."/>
            <person name="Salamov A."/>
            <person name="Fritz-Laylin L.K."/>
            <person name="Marechal-Drouard L."/>
            <person name="Marshall W.F."/>
            <person name="Qu L.H."/>
            <person name="Nelson D.R."/>
            <person name="Sanderfoot A.A."/>
            <person name="Spalding M.H."/>
            <person name="Kapitonov V.V."/>
            <person name="Ren Q."/>
            <person name="Ferris P."/>
            <person name="Lindquist E."/>
            <person name="Shapiro H."/>
            <person name="Lucas S.M."/>
            <person name="Grimwood J."/>
            <person name="Schmutz J."/>
            <person name="Cardol P."/>
            <person name="Cerutti H."/>
            <person name="Chanfreau G."/>
            <person name="Chen C.L."/>
            <person name="Cognat V."/>
            <person name="Croft M.T."/>
            <person name="Dent R."/>
            <person name="Dutcher S."/>
            <person name="Fernandez E."/>
            <person name="Fukuzawa H."/>
            <person name="Gonzalez-Ballester D."/>
            <person name="Gonzalez-Halphen D."/>
            <person name="Hallmann A."/>
            <person name="Hanikenne M."/>
            <person name="Hippler M."/>
            <person name="Inwood W."/>
            <person name="Jabbari K."/>
            <person name="Kalanon M."/>
            <person name="Kuras R."/>
            <person name="Lefebvre P.A."/>
            <person name="Lemaire S.D."/>
            <person name="Lobanov A.V."/>
            <person name="Lohr M."/>
            <person name="Manuell A."/>
            <person name="Meier I."/>
            <person name="Mets L."/>
            <person name="Mittag M."/>
            <person name="Mittelmeier T."/>
            <person name="Moroney J.V."/>
            <person name="Moseley J."/>
            <person name="Napoli C."/>
            <person name="Nedelcu A.M."/>
            <person name="Niyogi K."/>
            <person name="Novoselov S.V."/>
            <person name="Paulsen I.T."/>
            <person name="Pazour G."/>
            <person name="Purton S."/>
            <person name="Ral J.P."/>
            <person name="Riano-Pachon D.M."/>
            <person name="Riekhof W."/>
            <person name="Rymarquis L."/>
            <person name="Schroda M."/>
            <person name="Stern D."/>
            <person name="Umen J."/>
            <person name="Willows R."/>
            <person name="Wilson N."/>
            <person name="Zimmer S.L."/>
            <person name="Allmer J."/>
            <person name="Balk J."/>
            <person name="Bisova K."/>
            <person name="Chen C.J."/>
            <person name="Elias M."/>
            <person name="Gendler K."/>
            <person name="Hauser C."/>
            <person name="Lamb M.R."/>
            <person name="Ledford H."/>
            <person name="Long J.C."/>
            <person name="Minagawa J."/>
            <person name="Page M.D."/>
            <person name="Pan J."/>
            <person name="Pootakham W."/>
            <person name="Roje S."/>
            <person name="Rose A."/>
            <person name="Stahlberg E."/>
            <person name="Terauchi A.M."/>
            <person name="Yang P."/>
            <person name="Ball S."/>
            <person name="Bowler C."/>
            <person name="Dieckmann C.L."/>
            <person name="Gladyshev V.N."/>
            <person name="Green P."/>
            <person name="Jorgensen R."/>
            <person name="Mayfield S."/>
            <person name="Mueller-Roeber B."/>
            <person name="Rajamani S."/>
            <person name="Sayre R.T."/>
            <person name="Brokstein P."/>
            <person name="Dubchak I."/>
            <person name="Goodstein D."/>
            <person name="Hornick L."/>
            <person name="Huang Y.W."/>
            <person name="Jhaveri J."/>
            <person name="Luo Y."/>
            <person name="Martinez D."/>
            <person name="Ngau W.C."/>
            <person name="Otillar B."/>
            <person name="Poliakov A."/>
            <person name="Porter A."/>
            <person name="Szajkowski L."/>
            <person name="Werner G."/>
            <person name="Zhou K."/>
            <person name="Grigoriev I.V."/>
            <person name="Rokhsar D.S."/>
            <person name="Grossman A.R."/>
        </authorList>
    </citation>
    <scope>NUCLEOTIDE SEQUENCE [LARGE SCALE GENOMIC DNA]</scope>
    <source>
        <strain evidence="3">CC-503</strain>
    </source>
</reference>
<feature type="compositionally biased region" description="Gly residues" evidence="1">
    <location>
        <begin position="400"/>
        <end position="418"/>
    </location>
</feature>
<dbReference type="OrthoDB" id="10604242at2759"/>
<feature type="region of interest" description="Disordered" evidence="1">
    <location>
        <begin position="136"/>
        <end position="227"/>
    </location>
</feature>
<feature type="region of interest" description="Disordered" evidence="1">
    <location>
        <begin position="400"/>
        <end position="424"/>
    </location>
</feature>